<keyword evidence="1" id="KW-1133">Transmembrane helix</keyword>
<dbReference type="Proteomes" id="UP000032287">
    <property type="component" value="Unassembled WGS sequence"/>
</dbReference>
<organism evidence="2 3">
    <name type="scientific">Weissella cibaria</name>
    <dbReference type="NCBI Taxonomy" id="137591"/>
    <lineage>
        <taxon>Bacteria</taxon>
        <taxon>Bacillati</taxon>
        <taxon>Bacillota</taxon>
        <taxon>Bacilli</taxon>
        <taxon>Lactobacillales</taxon>
        <taxon>Lactobacillaceae</taxon>
        <taxon>Weissella</taxon>
    </lineage>
</organism>
<comment type="caution">
    <text evidence="2">The sequence shown here is derived from an EMBL/GenBank/DDBJ whole genome shotgun (WGS) entry which is preliminary data.</text>
</comment>
<proteinExistence type="predicted"/>
<keyword evidence="3" id="KW-1185">Reference proteome</keyword>
<dbReference type="EMBL" id="JWHU01000041">
    <property type="protein sequence ID" value="KIU19244.1"/>
    <property type="molecule type" value="Genomic_DNA"/>
</dbReference>
<feature type="transmembrane region" description="Helical" evidence="1">
    <location>
        <begin position="95"/>
        <end position="113"/>
    </location>
</feature>
<gene>
    <name evidence="2" type="ORF">QX99_02052</name>
</gene>
<keyword evidence="1" id="KW-0472">Membrane</keyword>
<sequence length="163" mass="18778">MAQIDKTTQFNEQLSITAEDGGTVNYATLSGSIDQYGVPSMSYYINDGVIYREHLSDFRTAWSSFQDTVFAEVDKVVASFEKQWGRVMNFFPHDIAGWLTVVGSLSGAMWFVIQNTFVKSMNDLNKAITGLQETLKIYDHRLDDHETRIRLLEDWREHHDDNE</sequence>
<protein>
    <submittedName>
        <fullName evidence="2">Uncharacterized protein</fullName>
    </submittedName>
</protein>
<evidence type="ECO:0000256" key="1">
    <source>
        <dbReference type="SAM" id="Phobius"/>
    </source>
</evidence>
<dbReference type="PATRIC" id="fig|137591.25.peg.2021"/>
<reference evidence="2 3" key="1">
    <citation type="journal article" date="2015" name="Microbiology (Mosc.)">
        <title>Genomics of the Weissella cibaria species with an examination of its metabolic traits.</title>
        <authorList>
            <person name="Lynch K.M."/>
            <person name="Lucid A."/>
            <person name="Arendt E.K."/>
            <person name="Sleator R.D."/>
            <person name="Lucey B."/>
            <person name="Coffey A."/>
        </authorList>
    </citation>
    <scope>NUCLEOTIDE SEQUENCE [LARGE SCALE GENOMIC DNA]</scope>
    <source>
        <strain evidence="2 3">MG1</strain>
    </source>
</reference>
<keyword evidence="1" id="KW-0812">Transmembrane</keyword>
<dbReference type="RefSeq" id="WP_052497315.1">
    <property type="nucleotide sequence ID" value="NZ_JALOCT010000013.1"/>
</dbReference>
<name>A0A0D1K2Q6_9LACO</name>
<accession>A0A0D1K2Q6</accession>
<evidence type="ECO:0000313" key="3">
    <source>
        <dbReference type="Proteomes" id="UP000032287"/>
    </source>
</evidence>
<dbReference type="AlphaFoldDB" id="A0A0D1K2Q6"/>
<evidence type="ECO:0000313" key="2">
    <source>
        <dbReference type="EMBL" id="KIU19244.1"/>
    </source>
</evidence>
<dbReference type="STRING" id="137591.AO080_06815"/>